<accession>A0AB39KX36</accession>
<feature type="region of interest" description="Disordered" evidence="1">
    <location>
        <begin position="255"/>
        <end position="278"/>
    </location>
</feature>
<name>A0AB39KX36_9CAUL</name>
<organism evidence="3">
    <name type="scientific">Caulobacter sp. 73W</name>
    <dbReference type="NCBI Taxonomy" id="3161137"/>
    <lineage>
        <taxon>Bacteria</taxon>
        <taxon>Pseudomonadati</taxon>
        <taxon>Pseudomonadota</taxon>
        <taxon>Alphaproteobacteria</taxon>
        <taxon>Caulobacterales</taxon>
        <taxon>Caulobacteraceae</taxon>
        <taxon>Caulobacter</taxon>
    </lineage>
</organism>
<feature type="chain" id="PRO_5044187541" description="OmpA-like domain-containing protein" evidence="2">
    <location>
        <begin position="22"/>
        <end position="278"/>
    </location>
</feature>
<dbReference type="AlphaFoldDB" id="A0AB39KX36"/>
<feature type="signal peptide" evidence="2">
    <location>
        <begin position="1"/>
        <end position="21"/>
    </location>
</feature>
<evidence type="ECO:0008006" key="4">
    <source>
        <dbReference type="Google" id="ProtNLM"/>
    </source>
</evidence>
<evidence type="ECO:0000256" key="1">
    <source>
        <dbReference type="SAM" id="MobiDB-lite"/>
    </source>
</evidence>
<gene>
    <name evidence="3" type="ORF">ABOZ73_06980</name>
</gene>
<keyword evidence="2" id="KW-0732">Signal</keyword>
<dbReference type="RefSeq" id="WP_369061847.1">
    <property type="nucleotide sequence ID" value="NZ_CP158375.1"/>
</dbReference>
<evidence type="ECO:0000313" key="3">
    <source>
        <dbReference type="EMBL" id="XDO98152.1"/>
    </source>
</evidence>
<proteinExistence type="predicted"/>
<protein>
    <recommendedName>
        <fullName evidence="4">OmpA-like domain-containing protein</fullName>
    </recommendedName>
</protein>
<evidence type="ECO:0000256" key="2">
    <source>
        <dbReference type="SAM" id="SignalP"/>
    </source>
</evidence>
<sequence>MIPRALALALTAAFASTHALAAPAPGDAVSFIACPVARDTGPDTDLCFFAEHRGESFALLNPPDTGGPELGHQVLVEGVVTDKPHLCGGLQLEGRFTPLRELSPQCNVLLPFDGKTTIAAGSAFSVVQRRTGLQELAERAEREPALSILPMTQPPAPPPPLPLKPYPTRSLTLDYLFDSDRGVGPQLGELVALVDYAKAIKARRVTIRTQRAASRLDDGQVLNEVPGMGRRRAEKLTTIISGLGFAPERIITQVSEEPPTPDGREDWRARAATVTVEP</sequence>
<reference evidence="3" key="1">
    <citation type="submission" date="2024-06" db="EMBL/GenBank/DDBJ databases">
        <title>Caulobacter inopinatus, sp. nov.</title>
        <authorList>
            <person name="Donachie S.P."/>
        </authorList>
    </citation>
    <scope>NUCLEOTIDE SEQUENCE</scope>
    <source>
        <strain evidence="3">73W</strain>
    </source>
</reference>
<dbReference type="EMBL" id="CP158375">
    <property type="protein sequence ID" value="XDO98152.1"/>
    <property type="molecule type" value="Genomic_DNA"/>
</dbReference>